<sequence length="546" mass="62956">MQILWNGVPTRKFKPIRGIREGYPLSAYLFVLCMDWLGHIIQKEMEIGNWDFIRLSHNGPVISHLFFADDLVIFGTTNLDQARLLDSILNQFYEISGHKISVGKSNIFFSKSTPEDVRNQINQIFSFQEVQNLGRIILAQSVLLFIPNYFMQSLMILRGVCLEIEKLARQFIWGRNVGHSKISSVSWNSVCQPQSRGGLGFRFLEEQNKSFLMKIWFSLVSNRDALWRSISKIWALFCENSTWSFGDGAAIRCWKDSWIPGMGSLVSKIPSFSNLDLDCCVREIISIPPPHPDSGPDRVIWAQSPSGVFSVRSAYGALKELTWNPPNERLEYIWKYPGPQRVIIFLWLAYKQRLLTNSECDCPFAKDVWMLVLARQLKQRLGFTIISDISWVFLSTDGALVRDSRYADIRGVARDHDRNWIVGYSHFLGVCSLFEAEVWAILNGILILLNKRYRKISILTDNLEVAQVLSASILEDLGITVLRRTQRIMREEGMWKIKHIPRNQNLVADRVAKLSLSWKSSLQVFNEAPKEVIDLLQEDKKHSWFM</sequence>
<dbReference type="CDD" id="cd06222">
    <property type="entry name" value="RNase_H_like"/>
    <property type="match status" value="1"/>
</dbReference>
<dbReference type="InterPro" id="IPR002156">
    <property type="entry name" value="RNaseH_domain"/>
</dbReference>
<dbReference type="Gene3D" id="3.30.420.10">
    <property type="entry name" value="Ribonuclease H-like superfamily/Ribonuclease H"/>
    <property type="match status" value="1"/>
</dbReference>
<evidence type="ECO:0000313" key="3">
    <source>
        <dbReference type="EMBL" id="KAG8490243.1"/>
    </source>
</evidence>
<reference evidence="3 4" key="1">
    <citation type="journal article" date="2021" name="bioRxiv">
        <title>The Gossypium anomalum genome as a resource for cotton improvement and evolutionary analysis of hybrid incompatibility.</title>
        <authorList>
            <person name="Grover C.E."/>
            <person name="Yuan D."/>
            <person name="Arick M.A."/>
            <person name="Miller E.R."/>
            <person name="Hu G."/>
            <person name="Peterson D.G."/>
            <person name="Wendel J.F."/>
            <person name="Udall J.A."/>
        </authorList>
    </citation>
    <scope>NUCLEOTIDE SEQUENCE [LARGE SCALE GENOMIC DNA]</scope>
    <source>
        <strain evidence="3">JFW-Udall</strain>
        <tissue evidence="3">Leaf</tissue>
    </source>
</reference>
<name>A0A8J5YUS0_9ROSI</name>
<gene>
    <name evidence="3" type="ORF">CXB51_015601</name>
</gene>
<feature type="domain" description="Reverse transcriptase" evidence="1">
    <location>
        <begin position="11"/>
        <end position="113"/>
    </location>
</feature>
<keyword evidence="4" id="KW-1185">Reference proteome</keyword>
<dbReference type="InterPro" id="IPR036397">
    <property type="entry name" value="RNaseH_sf"/>
</dbReference>
<dbReference type="PANTHER" id="PTHR33116:SF86">
    <property type="entry name" value="REVERSE TRANSCRIPTASE DOMAIN-CONTAINING PROTEIN"/>
    <property type="match status" value="1"/>
</dbReference>
<dbReference type="OrthoDB" id="1000146at2759"/>
<dbReference type="Proteomes" id="UP000701853">
    <property type="component" value="Chromosome 6"/>
</dbReference>
<dbReference type="Pfam" id="PF00078">
    <property type="entry name" value="RVT_1"/>
    <property type="match status" value="1"/>
</dbReference>
<evidence type="ECO:0000259" key="1">
    <source>
        <dbReference type="Pfam" id="PF00078"/>
    </source>
</evidence>
<accession>A0A8J5YUS0</accession>
<organism evidence="3 4">
    <name type="scientific">Gossypium anomalum</name>
    <dbReference type="NCBI Taxonomy" id="47600"/>
    <lineage>
        <taxon>Eukaryota</taxon>
        <taxon>Viridiplantae</taxon>
        <taxon>Streptophyta</taxon>
        <taxon>Embryophyta</taxon>
        <taxon>Tracheophyta</taxon>
        <taxon>Spermatophyta</taxon>
        <taxon>Magnoliopsida</taxon>
        <taxon>eudicotyledons</taxon>
        <taxon>Gunneridae</taxon>
        <taxon>Pentapetalae</taxon>
        <taxon>rosids</taxon>
        <taxon>malvids</taxon>
        <taxon>Malvales</taxon>
        <taxon>Malvaceae</taxon>
        <taxon>Malvoideae</taxon>
        <taxon>Gossypium</taxon>
    </lineage>
</organism>
<evidence type="ECO:0000313" key="4">
    <source>
        <dbReference type="Proteomes" id="UP000701853"/>
    </source>
</evidence>
<dbReference type="AlphaFoldDB" id="A0A8J5YUS0"/>
<dbReference type="SUPFAM" id="SSF53098">
    <property type="entry name" value="Ribonuclease H-like"/>
    <property type="match status" value="1"/>
</dbReference>
<feature type="domain" description="RNase H type-1" evidence="2">
    <location>
        <begin position="396"/>
        <end position="514"/>
    </location>
</feature>
<protein>
    <recommendedName>
        <fullName evidence="5">Reverse transcriptase domain-containing protein</fullName>
    </recommendedName>
</protein>
<dbReference type="Pfam" id="PF13456">
    <property type="entry name" value="RVT_3"/>
    <property type="match status" value="1"/>
</dbReference>
<dbReference type="InterPro" id="IPR012337">
    <property type="entry name" value="RNaseH-like_sf"/>
</dbReference>
<dbReference type="InterPro" id="IPR000477">
    <property type="entry name" value="RT_dom"/>
</dbReference>
<dbReference type="GO" id="GO:0004523">
    <property type="term" value="F:RNA-DNA hybrid ribonuclease activity"/>
    <property type="evidence" value="ECO:0007669"/>
    <property type="project" value="InterPro"/>
</dbReference>
<dbReference type="EMBL" id="JAHUZN010000006">
    <property type="protein sequence ID" value="KAG8490243.1"/>
    <property type="molecule type" value="Genomic_DNA"/>
</dbReference>
<evidence type="ECO:0008006" key="5">
    <source>
        <dbReference type="Google" id="ProtNLM"/>
    </source>
</evidence>
<comment type="caution">
    <text evidence="3">The sequence shown here is derived from an EMBL/GenBank/DDBJ whole genome shotgun (WGS) entry which is preliminary data.</text>
</comment>
<dbReference type="GO" id="GO:0003676">
    <property type="term" value="F:nucleic acid binding"/>
    <property type="evidence" value="ECO:0007669"/>
    <property type="project" value="InterPro"/>
</dbReference>
<dbReference type="PANTHER" id="PTHR33116">
    <property type="entry name" value="REVERSE TRANSCRIPTASE ZINC-BINDING DOMAIN-CONTAINING PROTEIN-RELATED-RELATED"/>
    <property type="match status" value="1"/>
</dbReference>
<dbReference type="InterPro" id="IPR044730">
    <property type="entry name" value="RNase_H-like_dom_plant"/>
</dbReference>
<proteinExistence type="predicted"/>
<evidence type="ECO:0000259" key="2">
    <source>
        <dbReference type="Pfam" id="PF13456"/>
    </source>
</evidence>